<gene>
    <name evidence="1" type="primary">Erv31_2</name>
    <name evidence="1" type="ORF">ALOBEC_R16236</name>
</gene>
<keyword evidence="2" id="KW-1185">Reference proteome</keyword>
<dbReference type="PANTHER" id="PTHR10424:SF68">
    <property type="entry name" value="ENDOGENOUS RETROVIRUS GROUP 3 MEMBER 1 ENV POLYPROTEIN"/>
    <property type="match status" value="1"/>
</dbReference>
<evidence type="ECO:0000313" key="2">
    <source>
        <dbReference type="Proteomes" id="UP000541332"/>
    </source>
</evidence>
<proteinExistence type="predicted"/>
<evidence type="ECO:0000313" key="1">
    <source>
        <dbReference type="EMBL" id="NXW87514.1"/>
    </source>
</evidence>
<sequence length="247" mass="27503">PLGTSNTTYFQTPWTPTGLFENGSRALKGHYWVCGQHTYKLLPANWTGVCYVGVIRPLFFLLPEGSDKNLDVRLYNGLSQSKRSVNTAIAGGSGQTWGKDDWPPQWIIQRYGSTTWNPSEVISSAREPVDDLNLIIWLQDALENVSNETTQALGLLADKAAQMRPAALQQRMVHNYLLAEEGGVCGKLNYSNCCVKIDDNGEIIKQITYRMRALAHVPVQTGKGWEFGALSWLPGALWVKCILVYVL</sequence>
<accession>A0A7L4FKU2</accession>
<reference evidence="1 2" key="1">
    <citation type="submission" date="2020-02" db="EMBL/GenBank/DDBJ databases">
        <title>Bird 10,000 Genomes (B10K) Project - Family phase.</title>
        <authorList>
            <person name="Zhang G."/>
        </authorList>
    </citation>
    <scope>NUCLEOTIDE SEQUENCE [LARGE SCALE GENOMIC DNA]</scope>
    <source>
        <strain evidence="1">B10K-DU-006-06</strain>
    </source>
</reference>
<dbReference type="SUPFAM" id="SSF58069">
    <property type="entry name" value="Virus ectodomain"/>
    <property type="match status" value="1"/>
</dbReference>
<dbReference type="OrthoDB" id="9950230at2759"/>
<protein>
    <submittedName>
        <fullName evidence="1">ENR1 protein</fullName>
    </submittedName>
</protein>
<dbReference type="Gene3D" id="1.10.287.210">
    <property type="match status" value="1"/>
</dbReference>
<organism evidence="1 2">
    <name type="scientific">Pampusana beccarii</name>
    <name type="common">Western bronze ground-dove</name>
    <dbReference type="NCBI Taxonomy" id="2953425"/>
    <lineage>
        <taxon>Eukaryota</taxon>
        <taxon>Metazoa</taxon>
        <taxon>Chordata</taxon>
        <taxon>Craniata</taxon>
        <taxon>Vertebrata</taxon>
        <taxon>Euteleostomi</taxon>
        <taxon>Archelosauria</taxon>
        <taxon>Archosauria</taxon>
        <taxon>Dinosauria</taxon>
        <taxon>Saurischia</taxon>
        <taxon>Theropoda</taxon>
        <taxon>Coelurosauria</taxon>
        <taxon>Aves</taxon>
        <taxon>Neognathae</taxon>
        <taxon>Neoaves</taxon>
        <taxon>Columbimorphae</taxon>
        <taxon>Columbiformes</taxon>
        <taxon>Columbidae</taxon>
        <taxon>Pampusana</taxon>
    </lineage>
</organism>
<dbReference type="Proteomes" id="UP000541332">
    <property type="component" value="Unassembled WGS sequence"/>
</dbReference>
<dbReference type="InterPro" id="IPR018154">
    <property type="entry name" value="TLV/ENV_coat_polyprotein"/>
</dbReference>
<dbReference type="PANTHER" id="PTHR10424">
    <property type="entry name" value="VIRAL ENVELOPE PROTEIN"/>
    <property type="match status" value="1"/>
</dbReference>
<comment type="caution">
    <text evidence="1">The sequence shown here is derived from an EMBL/GenBank/DDBJ whole genome shotgun (WGS) entry which is preliminary data.</text>
</comment>
<feature type="non-terminal residue" evidence="1">
    <location>
        <position position="1"/>
    </location>
</feature>
<feature type="non-terminal residue" evidence="1">
    <location>
        <position position="247"/>
    </location>
</feature>
<dbReference type="AlphaFoldDB" id="A0A7L4FKU2"/>
<dbReference type="EMBL" id="VWYH01004645">
    <property type="protein sequence ID" value="NXW87514.1"/>
    <property type="molecule type" value="Genomic_DNA"/>
</dbReference>
<name>A0A7L4FKU2_9COLU</name>